<evidence type="ECO:0000313" key="4">
    <source>
        <dbReference type="Proteomes" id="UP000676194"/>
    </source>
</evidence>
<keyword evidence="4" id="KW-1185">Reference proteome</keyword>
<feature type="transmembrane region" description="Helical" evidence="2">
    <location>
        <begin position="177"/>
        <end position="196"/>
    </location>
</feature>
<keyword evidence="2" id="KW-0472">Membrane</keyword>
<dbReference type="EMBL" id="CP074694">
    <property type="protein sequence ID" value="QVL34256.1"/>
    <property type="molecule type" value="Genomic_DNA"/>
</dbReference>
<evidence type="ECO:0000256" key="2">
    <source>
        <dbReference type="SAM" id="Phobius"/>
    </source>
</evidence>
<reference evidence="3" key="1">
    <citation type="submission" date="2021-05" db="EMBL/GenBank/DDBJ databases">
        <title>Complete genome sequence of the cellulolytic planctomycete Telmatocola sphagniphila SP2T and characterization of the first cellulase from planctomycetes.</title>
        <authorList>
            <person name="Rakitin A.L."/>
            <person name="Beletsky A.V."/>
            <person name="Naumoff D.G."/>
            <person name="Kulichevskaya I.S."/>
            <person name="Mardanov A.V."/>
            <person name="Ravin N.V."/>
            <person name="Dedysh S.N."/>
        </authorList>
    </citation>
    <scope>NUCLEOTIDE SEQUENCE</scope>
    <source>
        <strain evidence="3">SP2T</strain>
    </source>
</reference>
<name>A0A8E6F090_9BACT</name>
<feature type="coiled-coil region" evidence="1">
    <location>
        <begin position="121"/>
        <end position="148"/>
    </location>
</feature>
<dbReference type="Proteomes" id="UP000676194">
    <property type="component" value="Chromosome"/>
</dbReference>
<sequence>MSTSDSEWREEDFHAPPARNFEELVDHLESTVSAGQAEPAAIEDLRLYILVRMYQGFSQREIEAEMESWGLSSDFARGIYTSTRSEGEVDTVKIDGVECLIAYEEVQFMGLPGIRFANPMYAKQIREIMKANRRHREARRMLEELTRGNETANLGFVPDASPIKTQAVHRQAENRRIVWLMVMLLILSSSGLGILWKWR</sequence>
<keyword evidence="1" id="KW-0175">Coiled coil</keyword>
<dbReference type="KEGG" id="tsph:KIH39_10220"/>
<proteinExistence type="predicted"/>
<evidence type="ECO:0000313" key="3">
    <source>
        <dbReference type="EMBL" id="QVL34256.1"/>
    </source>
</evidence>
<dbReference type="RefSeq" id="WP_213499228.1">
    <property type="nucleotide sequence ID" value="NZ_CP074694.1"/>
</dbReference>
<accession>A0A8E6F090</accession>
<keyword evidence="2" id="KW-0812">Transmembrane</keyword>
<keyword evidence="2" id="KW-1133">Transmembrane helix</keyword>
<evidence type="ECO:0000256" key="1">
    <source>
        <dbReference type="SAM" id="Coils"/>
    </source>
</evidence>
<organism evidence="3 4">
    <name type="scientific">Telmatocola sphagniphila</name>
    <dbReference type="NCBI Taxonomy" id="1123043"/>
    <lineage>
        <taxon>Bacteria</taxon>
        <taxon>Pseudomonadati</taxon>
        <taxon>Planctomycetota</taxon>
        <taxon>Planctomycetia</taxon>
        <taxon>Gemmatales</taxon>
        <taxon>Gemmataceae</taxon>
    </lineage>
</organism>
<protein>
    <submittedName>
        <fullName evidence="3">Uncharacterized protein</fullName>
    </submittedName>
</protein>
<dbReference type="AlphaFoldDB" id="A0A8E6F090"/>
<gene>
    <name evidence="3" type="ORF">KIH39_10220</name>
</gene>